<dbReference type="HOGENOM" id="CLU_311103_0_0_1"/>
<feature type="compositionally biased region" description="Polar residues" evidence="1">
    <location>
        <begin position="608"/>
        <end position="618"/>
    </location>
</feature>
<feature type="compositionally biased region" description="Polar residues" evidence="1">
    <location>
        <begin position="512"/>
        <end position="525"/>
    </location>
</feature>
<accession>A0A0E0NXB5</accession>
<feature type="compositionally biased region" description="Basic and acidic residues" evidence="1">
    <location>
        <begin position="884"/>
        <end position="900"/>
    </location>
</feature>
<evidence type="ECO:0000313" key="2">
    <source>
        <dbReference type="EnsemblPlants" id="ORUFI03G24200.2"/>
    </source>
</evidence>
<reference evidence="3" key="1">
    <citation type="submission" date="2013-06" db="EMBL/GenBank/DDBJ databases">
        <authorList>
            <person name="Zhao Q."/>
        </authorList>
    </citation>
    <scope>NUCLEOTIDE SEQUENCE</scope>
    <source>
        <strain evidence="3">cv. W1943</strain>
    </source>
</reference>
<dbReference type="AlphaFoldDB" id="A0A0E0NXB5"/>
<feature type="region of interest" description="Disordered" evidence="1">
    <location>
        <begin position="359"/>
        <end position="533"/>
    </location>
</feature>
<feature type="region of interest" description="Disordered" evidence="1">
    <location>
        <begin position="947"/>
        <end position="992"/>
    </location>
</feature>
<feature type="compositionally biased region" description="Polar residues" evidence="1">
    <location>
        <begin position="687"/>
        <end position="701"/>
    </location>
</feature>
<dbReference type="eggNOG" id="ENOG502R3Y6">
    <property type="taxonomic scope" value="Eukaryota"/>
</dbReference>
<feature type="compositionally biased region" description="Polar residues" evidence="1">
    <location>
        <begin position="1008"/>
        <end position="1021"/>
    </location>
</feature>
<dbReference type="Gramene" id="ORUFI03G24200.2">
    <property type="protein sequence ID" value="ORUFI03G24200.2"/>
    <property type="gene ID" value="ORUFI03G24200"/>
</dbReference>
<dbReference type="PANTHER" id="PTHR36886">
    <property type="entry name" value="PROTEIN FRIGIDA-ESSENTIAL 1"/>
    <property type="match status" value="1"/>
</dbReference>
<protein>
    <submittedName>
        <fullName evidence="2">Uncharacterized protein</fullName>
    </submittedName>
</protein>
<feature type="compositionally biased region" description="Polar residues" evidence="1">
    <location>
        <begin position="482"/>
        <end position="503"/>
    </location>
</feature>
<dbReference type="Proteomes" id="UP000008022">
    <property type="component" value="Unassembled WGS sequence"/>
</dbReference>
<dbReference type="EnsemblPlants" id="ORUFI03G24200.2">
    <property type="protein sequence ID" value="ORUFI03G24200.2"/>
    <property type="gene ID" value="ORUFI03G24200"/>
</dbReference>
<feature type="compositionally biased region" description="Basic and acidic residues" evidence="1">
    <location>
        <begin position="359"/>
        <end position="368"/>
    </location>
</feature>
<keyword evidence="3" id="KW-1185">Reference proteome</keyword>
<sequence>MSLLGLSLVVLTDFGRWRLGLGSTKTYQQIICWLRLYSGIGCIHQISLICIVEARIISPILCQRLTIKWVRTDCHLDLVLIEYKHQGDIDALSSMNGNVWPFVKEKQQGRNPTVFRGHDLLHSHGKTLNDRSCSHSFREEETKDLVSSSHDDAETEKNFAIWDQPLDRTGLLESKRHRRSSSPRYCMKSYPFGNKIDGYHGEGRACPRDSSKWGNHSLSPDHAPTSCLRTEGEVPSLNRVSEYAKGADGHMRTTERLGDFFSSNQGSCTQNRSYQEVQRLPTEVNFPNAHFSAIDKARHRSYMEKFQTCKKHQGTCSKDLMFNISDHSLVGRTCHRFEVGRAHTSKAFDEFHAFHHEQLHQSPRDNFRDQLGSSRNFRNVHKGKMSRRQCTKHDLKKKNSNVAFHSTYGRNSDRKRHGNHLDGHRAKRNMPSENQSKESCYPNMKDWQSYSHGDVRQSGDNQEGNTKKIKKGGQNGEKGNYHRNNNIPTVVCSGSKSNENSGLLSPKCRSKTIMSSNGPKQSEGSENIKLESDKKPSLVVCTKKTEDMKSDEVSNGKLQDAPVTYVENGVKESDNASPSELLRDCLIIWRRLKKDNCAEAENVKKTNTNRTVQTSKVSVSERLRNGRPSSGFDDENSSTSGSASVSSESDDESNSPSEDSKQCRGVMSSSEAQKCSKGRTERESEQPFKSLSGDNRMKSPQNTISEKGLMFYQDVPPETNPSEVMQQKEQDDLSCCWNGCSDTSMKPVADSHPESSVHQKFSQQGAIEGHSNARSRHELVVGCDIENTLEADGAKSGEQSTVPELLDKKAAVLCSMDDDSVKVVNVSACSNQDSDTTPCGVTKLDKGTANKFLEKPVNLSTGSNFRVIQWGAVDCNIVRIKQENSQHADSEQDTHHKESGEPSQALKVASNQQIPHQFDSDRDNPCTTRQADWDSCSSIPDLNCLPNMNTDDELEPVENVNEDGTNPQNNIKSLSASSCKPTLQKEQSKQPEPIELTGGICERKDGNRFQSPNSHSGPSQQSIVEESSMSIDVFKCNLCEFIKNIIKPLWEDGLLSREVHKIIVRKAVEKVTTVLGSKVPLTEIDACRFLLEESQNLEKLVQGYLDLYVGREFRSVKGKIK</sequence>
<name>A0A0E0NXB5_ORYRU</name>
<organism evidence="2 3">
    <name type="scientific">Oryza rufipogon</name>
    <name type="common">Brownbeard rice</name>
    <name type="synonym">Asian wild rice</name>
    <dbReference type="NCBI Taxonomy" id="4529"/>
    <lineage>
        <taxon>Eukaryota</taxon>
        <taxon>Viridiplantae</taxon>
        <taxon>Streptophyta</taxon>
        <taxon>Embryophyta</taxon>
        <taxon>Tracheophyta</taxon>
        <taxon>Spermatophyta</taxon>
        <taxon>Magnoliopsida</taxon>
        <taxon>Liliopsida</taxon>
        <taxon>Poales</taxon>
        <taxon>Poaceae</taxon>
        <taxon>BOP clade</taxon>
        <taxon>Oryzoideae</taxon>
        <taxon>Oryzeae</taxon>
        <taxon>Oryzinae</taxon>
        <taxon>Oryza</taxon>
    </lineage>
</organism>
<evidence type="ECO:0000313" key="3">
    <source>
        <dbReference type="Proteomes" id="UP000008022"/>
    </source>
</evidence>
<feature type="compositionally biased region" description="Low complexity" evidence="1">
    <location>
        <begin position="637"/>
        <end position="647"/>
    </location>
</feature>
<evidence type="ECO:0000256" key="1">
    <source>
        <dbReference type="SAM" id="MobiDB-lite"/>
    </source>
</evidence>
<feature type="region of interest" description="Disordered" evidence="1">
    <location>
        <begin position="608"/>
        <end position="701"/>
    </location>
</feature>
<proteinExistence type="predicted"/>
<feature type="compositionally biased region" description="Basic residues" evidence="1">
    <location>
        <begin position="378"/>
        <end position="399"/>
    </location>
</feature>
<dbReference type="STRING" id="4529.A0A0E0NXB5"/>
<reference evidence="2" key="2">
    <citation type="submission" date="2015-06" db="UniProtKB">
        <authorList>
            <consortium name="EnsemblPlants"/>
        </authorList>
    </citation>
    <scope>IDENTIFICATION</scope>
</reference>
<feature type="compositionally biased region" description="Polar residues" evidence="1">
    <location>
        <begin position="962"/>
        <end position="985"/>
    </location>
</feature>
<feature type="compositionally biased region" description="Polar residues" evidence="1">
    <location>
        <begin position="400"/>
        <end position="410"/>
    </location>
</feature>
<dbReference type="OMA" id="MFNISDH"/>
<dbReference type="PANTHER" id="PTHR36886:SF9">
    <property type="match status" value="1"/>
</dbReference>
<dbReference type="InterPro" id="IPR052650">
    <property type="entry name" value="Zinc_finger_CCCH"/>
</dbReference>
<feature type="region of interest" description="Disordered" evidence="1">
    <location>
        <begin position="1002"/>
        <end position="1021"/>
    </location>
</feature>
<feature type="region of interest" description="Disordered" evidence="1">
    <location>
        <begin position="884"/>
        <end position="932"/>
    </location>
</feature>